<organism evidence="2 3">
    <name type="scientific">Pleuronectes platessa</name>
    <name type="common">European plaice</name>
    <dbReference type="NCBI Taxonomy" id="8262"/>
    <lineage>
        <taxon>Eukaryota</taxon>
        <taxon>Metazoa</taxon>
        <taxon>Chordata</taxon>
        <taxon>Craniata</taxon>
        <taxon>Vertebrata</taxon>
        <taxon>Euteleostomi</taxon>
        <taxon>Actinopterygii</taxon>
        <taxon>Neopterygii</taxon>
        <taxon>Teleostei</taxon>
        <taxon>Neoteleostei</taxon>
        <taxon>Acanthomorphata</taxon>
        <taxon>Carangaria</taxon>
        <taxon>Pleuronectiformes</taxon>
        <taxon>Pleuronectoidei</taxon>
        <taxon>Pleuronectidae</taxon>
        <taxon>Pleuronectes</taxon>
    </lineage>
</organism>
<evidence type="ECO:0000313" key="2">
    <source>
        <dbReference type="EMBL" id="CAB1413351.1"/>
    </source>
</evidence>
<dbReference type="AlphaFoldDB" id="A0A9N7TIX4"/>
<dbReference type="Proteomes" id="UP001153269">
    <property type="component" value="Unassembled WGS sequence"/>
</dbReference>
<protein>
    <submittedName>
        <fullName evidence="2">Uncharacterized protein</fullName>
    </submittedName>
</protein>
<sequence>MSSIFIGVEVGGLQRLRLCSWVASRLQVYIGLSRDSRRPQTDAVARAVWSAPQPGRSETNTLLSVCFNLRRGAEGNTAGPGEVKCAAPRRGLAAASSVPITAIPSDVTLPVALLLLIIAAHERCHSDTRERQLKRRRGTELPGAISPH</sequence>
<name>A0A9N7TIX4_PLEPL</name>
<keyword evidence="3" id="KW-1185">Reference proteome</keyword>
<accession>A0A9N7TIX4</accession>
<evidence type="ECO:0000256" key="1">
    <source>
        <dbReference type="SAM" id="MobiDB-lite"/>
    </source>
</evidence>
<dbReference type="EMBL" id="CADEAL010000050">
    <property type="protein sequence ID" value="CAB1413351.1"/>
    <property type="molecule type" value="Genomic_DNA"/>
</dbReference>
<feature type="region of interest" description="Disordered" evidence="1">
    <location>
        <begin position="127"/>
        <end position="148"/>
    </location>
</feature>
<reference evidence="2" key="1">
    <citation type="submission" date="2020-03" db="EMBL/GenBank/DDBJ databases">
        <authorList>
            <person name="Weist P."/>
        </authorList>
    </citation>
    <scope>NUCLEOTIDE SEQUENCE</scope>
</reference>
<comment type="caution">
    <text evidence="2">The sequence shown here is derived from an EMBL/GenBank/DDBJ whole genome shotgun (WGS) entry which is preliminary data.</text>
</comment>
<gene>
    <name evidence="2" type="ORF">PLEPLA_LOCUS1051</name>
</gene>
<evidence type="ECO:0000313" key="3">
    <source>
        <dbReference type="Proteomes" id="UP001153269"/>
    </source>
</evidence>
<proteinExistence type="predicted"/>